<sequence length="37" mass="4146">MASSSTVPSNSETVQSSYVRHTPGGDHEDIAWKFNHW</sequence>
<feature type="non-terminal residue" evidence="2">
    <location>
        <position position="37"/>
    </location>
</feature>
<feature type="compositionally biased region" description="Polar residues" evidence="1">
    <location>
        <begin position="1"/>
        <end position="19"/>
    </location>
</feature>
<reference evidence="2 3" key="1">
    <citation type="journal article" date="2018" name="Front. Plant Sci.">
        <title>Red Clover (Trifolium pratense) and Zigzag Clover (T. medium) - A Picture of Genomic Similarities and Differences.</title>
        <authorList>
            <person name="Dluhosova J."/>
            <person name="Istvanek J."/>
            <person name="Nedelnik J."/>
            <person name="Repkova J."/>
        </authorList>
    </citation>
    <scope>NUCLEOTIDE SEQUENCE [LARGE SCALE GENOMIC DNA]</scope>
    <source>
        <strain evidence="3">cv. 10/8</strain>
        <tissue evidence="2">Leaf</tissue>
    </source>
</reference>
<evidence type="ECO:0000256" key="1">
    <source>
        <dbReference type="SAM" id="MobiDB-lite"/>
    </source>
</evidence>
<keyword evidence="3" id="KW-1185">Reference proteome</keyword>
<evidence type="ECO:0000313" key="2">
    <source>
        <dbReference type="EMBL" id="MCI93804.1"/>
    </source>
</evidence>
<dbReference type="AlphaFoldDB" id="A0A392VZG8"/>
<evidence type="ECO:0000313" key="3">
    <source>
        <dbReference type="Proteomes" id="UP000265520"/>
    </source>
</evidence>
<accession>A0A392VZG8</accession>
<comment type="caution">
    <text evidence="2">The sequence shown here is derived from an EMBL/GenBank/DDBJ whole genome shotgun (WGS) entry which is preliminary data.</text>
</comment>
<protein>
    <submittedName>
        <fullName evidence="2">Uncharacterized protein</fullName>
    </submittedName>
</protein>
<name>A0A392VZG8_9FABA</name>
<feature type="region of interest" description="Disordered" evidence="1">
    <location>
        <begin position="1"/>
        <end position="26"/>
    </location>
</feature>
<dbReference type="Proteomes" id="UP000265520">
    <property type="component" value="Unassembled WGS sequence"/>
</dbReference>
<proteinExistence type="predicted"/>
<dbReference type="EMBL" id="LXQA011339271">
    <property type="protein sequence ID" value="MCI93804.1"/>
    <property type="molecule type" value="Genomic_DNA"/>
</dbReference>
<organism evidence="2 3">
    <name type="scientific">Trifolium medium</name>
    <dbReference type="NCBI Taxonomy" id="97028"/>
    <lineage>
        <taxon>Eukaryota</taxon>
        <taxon>Viridiplantae</taxon>
        <taxon>Streptophyta</taxon>
        <taxon>Embryophyta</taxon>
        <taxon>Tracheophyta</taxon>
        <taxon>Spermatophyta</taxon>
        <taxon>Magnoliopsida</taxon>
        <taxon>eudicotyledons</taxon>
        <taxon>Gunneridae</taxon>
        <taxon>Pentapetalae</taxon>
        <taxon>rosids</taxon>
        <taxon>fabids</taxon>
        <taxon>Fabales</taxon>
        <taxon>Fabaceae</taxon>
        <taxon>Papilionoideae</taxon>
        <taxon>50 kb inversion clade</taxon>
        <taxon>NPAAA clade</taxon>
        <taxon>Hologalegina</taxon>
        <taxon>IRL clade</taxon>
        <taxon>Trifolieae</taxon>
        <taxon>Trifolium</taxon>
    </lineage>
</organism>